<evidence type="ECO:0000313" key="2">
    <source>
        <dbReference type="Proteomes" id="UP001569428"/>
    </source>
</evidence>
<gene>
    <name evidence="1" type="ORF">ACCI49_21125</name>
</gene>
<dbReference type="Proteomes" id="UP001569428">
    <property type="component" value="Unassembled WGS sequence"/>
</dbReference>
<accession>A0ABV4P4W7</accession>
<comment type="caution">
    <text evidence="1">The sequence shown here is derived from an EMBL/GenBank/DDBJ whole genome shotgun (WGS) entry which is preliminary data.</text>
</comment>
<reference evidence="1 2" key="1">
    <citation type="submission" date="2024-08" db="EMBL/GenBank/DDBJ databases">
        <authorList>
            <person name="Ishaq N."/>
        </authorList>
    </citation>
    <scope>NUCLEOTIDE SEQUENCE [LARGE SCALE GENOMIC DNA]</scope>
    <source>
        <strain evidence="1 2">DSM 18651</strain>
    </source>
</reference>
<proteinExistence type="predicted"/>
<keyword evidence="2" id="KW-1185">Reference proteome</keyword>
<protein>
    <submittedName>
        <fullName evidence="1">Uncharacterized protein</fullName>
    </submittedName>
</protein>
<sequence>MYQLNARNKVLAQIEALLPNILDAVVSPTGDTLTFSLSTSNSIDDNDVRFDRFSRDWP</sequence>
<name>A0ABV4P4W7_9GAMM</name>
<organism evidence="1 2">
    <name type="scientific">Microbulbifer epialgicus</name>
    <dbReference type="NCBI Taxonomy" id="393907"/>
    <lineage>
        <taxon>Bacteria</taxon>
        <taxon>Pseudomonadati</taxon>
        <taxon>Pseudomonadota</taxon>
        <taxon>Gammaproteobacteria</taxon>
        <taxon>Cellvibrionales</taxon>
        <taxon>Microbulbiferaceae</taxon>
        <taxon>Microbulbifer</taxon>
    </lineage>
</organism>
<dbReference type="EMBL" id="JBGMEK010000091">
    <property type="protein sequence ID" value="MFA0813402.1"/>
    <property type="molecule type" value="Genomic_DNA"/>
</dbReference>
<evidence type="ECO:0000313" key="1">
    <source>
        <dbReference type="EMBL" id="MFA0813402.1"/>
    </source>
</evidence>